<dbReference type="EMBL" id="JACOGF010000010">
    <property type="protein sequence ID" value="MBC3919624.1"/>
    <property type="molecule type" value="Genomic_DNA"/>
</dbReference>
<gene>
    <name evidence="2" type="ORF">H8L32_19205</name>
</gene>
<keyword evidence="3" id="KW-1185">Reference proteome</keyword>
<name>A0ABR6ZUQ1_9BURK</name>
<dbReference type="RefSeq" id="WP_186948878.1">
    <property type="nucleotide sequence ID" value="NZ_JACOGF010000010.1"/>
</dbReference>
<comment type="caution">
    <text evidence="2">The sequence shown here is derived from an EMBL/GenBank/DDBJ whole genome shotgun (WGS) entry which is preliminary data.</text>
</comment>
<dbReference type="Proteomes" id="UP000650424">
    <property type="component" value="Unassembled WGS sequence"/>
</dbReference>
<accession>A0ABR6ZUQ1</accession>
<protein>
    <submittedName>
        <fullName evidence="2">DUF4214 domain-containing protein</fullName>
    </submittedName>
</protein>
<feature type="domain" description="DUF4214" evidence="1">
    <location>
        <begin position="38"/>
        <end position="88"/>
    </location>
</feature>
<reference evidence="2 3" key="1">
    <citation type="submission" date="2020-08" db="EMBL/GenBank/DDBJ databases">
        <title>Novel species isolated from subtropical streams in China.</title>
        <authorList>
            <person name="Lu H."/>
        </authorList>
    </citation>
    <scope>NUCLEOTIDE SEQUENCE [LARGE SCALE GENOMIC DNA]</scope>
    <source>
        <strain evidence="2 3">CY18W</strain>
    </source>
</reference>
<evidence type="ECO:0000313" key="3">
    <source>
        <dbReference type="Proteomes" id="UP000650424"/>
    </source>
</evidence>
<evidence type="ECO:0000313" key="2">
    <source>
        <dbReference type="EMBL" id="MBC3919624.1"/>
    </source>
</evidence>
<evidence type="ECO:0000259" key="1">
    <source>
        <dbReference type="Pfam" id="PF13946"/>
    </source>
</evidence>
<proteinExistence type="predicted"/>
<organism evidence="2 3">
    <name type="scientific">Undibacterium hunanense</name>
    <dbReference type="NCBI Taxonomy" id="2762292"/>
    <lineage>
        <taxon>Bacteria</taxon>
        <taxon>Pseudomonadati</taxon>
        <taxon>Pseudomonadota</taxon>
        <taxon>Betaproteobacteria</taxon>
        <taxon>Burkholderiales</taxon>
        <taxon>Oxalobacteraceae</taxon>
        <taxon>Undibacterium</taxon>
    </lineage>
</organism>
<sequence length="721" mass="74890">MANEADIQNLYIAYFNRPADKDGLAYWKSSTMSLVQIAQSFSEQKEYASAFAGFTVEQTINVLYTNLFNHKADAAGLSYWSSQIRSGQVGVGAAAIAILNGAMGPDLDAVRAKNAASASFTSNLAANQAAASLYSQAGVAQGLAKSWLATVVDGNTQKAALDSLGFITAKMLAGLPDTSVNGSMLVVAAGQVNPGRSGNFIFSTDDASLLAANTKITGNGGAVALNVNTYFSPVPHTTSTVTGVQTLNLQAGANTSNAGANFMNSFTTINTNKADGGDTIVLGNLTRQNVNLNNVTGTSSVTLGATGQSVTQISEFASATVKTSLANLTDARFSFSNTIYNEHVLEVLDSGTFGLSSTLMANFTGLILHRNNELYFTPSKPISITTDKGAYNKITFGINSGTTQEVRFKNQLSGTLILEGMSNTIIEDSVASNINFFSNSGSLSVKDNNDKEHYINSGAATKVDVSSMSGMLYLSGSGAYSISGMGISSAYTYIVNDSATGSLTMTVTGTNDARYQELRGGASVTVNLNGTGTFYANTFNQNAVMWVNVNSTDAKMSLSSYSKQIQIVEPEGKTGLFNLELSFSAAATVKLASTGGGSDILDIKYASMYYFLTGGNVISNFNVTGADKFKTSVQATSLDKLSIASSDVAGLAAKIASGAAAAGNALTATPGQAFLITVASGQAAGTYFYEHTSKVANSVETNDVIVKLIGAGQIAVTDIIA</sequence>
<dbReference type="Pfam" id="PF13946">
    <property type="entry name" value="DUF4214"/>
    <property type="match status" value="1"/>
</dbReference>
<dbReference type="InterPro" id="IPR025282">
    <property type="entry name" value="DUF4214"/>
</dbReference>